<dbReference type="EMBL" id="BMNT01000012">
    <property type="protein sequence ID" value="GGK81804.1"/>
    <property type="molecule type" value="Genomic_DNA"/>
</dbReference>
<name>A0A917VIA0_9ACTN</name>
<organism evidence="1 2">
    <name type="scientific">Sphaerisporangium melleum</name>
    <dbReference type="NCBI Taxonomy" id="321316"/>
    <lineage>
        <taxon>Bacteria</taxon>
        <taxon>Bacillati</taxon>
        <taxon>Actinomycetota</taxon>
        <taxon>Actinomycetes</taxon>
        <taxon>Streptosporangiales</taxon>
        <taxon>Streptosporangiaceae</taxon>
        <taxon>Sphaerisporangium</taxon>
    </lineage>
</organism>
<dbReference type="Proteomes" id="UP000645217">
    <property type="component" value="Unassembled WGS sequence"/>
</dbReference>
<reference evidence="1" key="2">
    <citation type="submission" date="2020-09" db="EMBL/GenBank/DDBJ databases">
        <authorList>
            <person name="Sun Q."/>
            <person name="Ohkuma M."/>
        </authorList>
    </citation>
    <scope>NUCLEOTIDE SEQUENCE</scope>
    <source>
        <strain evidence="1">JCM 13064</strain>
    </source>
</reference>
<reference evidence="1" key="1">
    <citation type="journal article" date="2014" name="Int. J. Syst. Evol. Microbiol.">
        <title>Complete genome sequence of Corynebacterium casei LMG S-19264T (=DSM 44701T), isolated from a smear-ripened cheese.</title>
        <authorList>
            <consortium name="US DOE Joint Genome Institute (JGI-PGF)"/>
            <person name="Walter F."/>
            <person name="Albersmeier A."/>
            <person name="Kalinowski J."/>
            <person name="Ruckert C."/>
        </authorList>
    </citation>
    <scope>NUCLEOTIDE SEQUENCE</scope>
    <source>
        <strain evidence="1">JCM 13064</strain>
    </source>
</reference>
<comment type="caution">
    <text evidence="1">The sequence shown here is derived from an EMBL/GenBank/DDBJ whole genome shotgun (WGS) entry which is preliminary data.</text>
</comment>
<evidence type="ECO:0008006" key="3">
    <source>
        <dbReference type="Google" id="ProtNLM"/>
    </source>
</evidence>
<protein>
    <recommendedName>
        <fullName evidence="3">DUF932 domain-containing protein</fullName>
    </recommendedName>
</protein>
<accession>A0A917VIA0</accession>
<keyword evidence="2" id="KW-1185">Reference proteome</keyword>
<gene>
    <name evidence="1" type="ORF">GCM10007964_25570</name>
</gene>
<dbReference type="RefSeq" id="WP_189163198.1">
    <property type="nucleotide sequence ID" value="NZ_BMNT01000012.1"/>
</dbReference>
<evidence type="ECO:0000313" key="2">
    <source>
        <dbReference type="Proteomes" id="UP000645217"/>
    </source>
</evidence>
<sequence>MTTPAPAEELTTRHADLQDLVALLRDQQGRKVDIVTPPTALRADHGRLIISGAEPILTSTGVTSTDGAYRPTVTCEKGIAEKLKINLSYLRRCRSEAVDLWDTNVNGWLDRLPRDQKFLVRAFRGSGGGAGVARALLSDSYKRVDHLDVLTAALDGVEQAGVPIQIQGCDLTEQRMYVRVFSPAVEVVAPRLLEGYRSPFTGAEGAANPVIWGGFVITNSETGCGAAAITPRLVVRVCDNGYTIAADSHRAVHLGGKLDEGVIDWSGRTHRKNLELITAKTTDAVRRFLTPAYVRKIVTTMEAKAGVPIVHPAETIQIVSQQLRFSEEHQDAILGHFIKGGDLTAGGVMHAVTSVAQSLTDADAAHEMESRALQVLQLAARS</sequence>
<proteinExistence type="predicted"/>
<evidence type="ECO:0000313" key="1">
    <source>
        <dbReference type="EMBL" id="GGK81804.1"/>
    </source>
</evidence>
<dbReference type="AlphaFoldDB" id="A0A917VIA0"/>